<dbReference type="Proteomes" id="UP000319613">
    <property type="component" value="Unassembled WGS sequence"/>
</dbReference>
<name>A0A554JA44_9BACT</name>
<proteinExistence type="predicted"/>
<gene>
    <name evidence="1" type="ORF">G01um101477_600</name>
</gene>
<sequence length="52" mass="6146">MEQNIRLDLADIDAFRASYEKIYGYQISESEAIVIMKNLNTFLDIIEEKYNI</sequence>
<evidence type="ECO:0000313" key="2">
    <source>
        <dbReference type="Proteomes" id="UP000319613"/>
    </source>
</evidence>
<comment type="caution">
    <text evidence="1">The sequence shown here is derived from an EMBL/GenBank/DDBJ whole genome shotgun (WGS) entry which is preliminary data.</text>
</comment>
<accession>A0A554JA44</accession>
<reference evidence="1 2" key="1">
    <citation type="submission" date="2017-07" db="EMBL/GenBank/DDBJ databases">
        <title>Mechanisms for carbon and nitrogen cycling indicate functional differentiation within the Candidate Phyla Radiation.</title>
        <authorList>
            <person name="Danczak R.E."/>
            <person name="Johnston M.D."/>
            <person name="Kenah C."/>
            <person name="Slattery M."/>
            <person name="Wrighton K.C."/>
            <person name="Wilkins M.J."/>
        </authorList>
    </citation>
    <scope>NUCLEOTIDE SEQUENCE [LARGE SCALE GENOMIC DNA]</scope>
    <source>
        <strain evidence="1">Gr01-1014_77</strain>
    </source>
</reference>
<dbReference type="EMBL" id="VMFF01000065">
    <property type="protein sequence ID" value="TSC65150.1"/>
    <property type="molecule type" value="Genomic_DNA"/>
</dbReference>
<protein>
    <submittedName>
        <fullName evidence="1">Uncharacterized protein</fullName>
    </submittedName>
</protein>
<evidence type="ECO:0000313" key="1">
    <source>
        <dbReference type="EMBL" id="TSC65150.1"/>
    </source>
</evidence>
<dbReference type="AlphaFoldDB" id="A0A554JA44"/>
<organism evidence="1 2">
    <name type="scientific">Candidatus Doudnabacteria bacterium Gr01-1014_77</name>
    <dbReference type="NCBI Taxonomy" id="2017133"/>
    <lineage>
        <taxon>Bacteria</taxon>
        <taxon>Candidatus Doudnaibacteriota</taxon>
    </lineage>
</organism>